<comment type="caution">
    <text evidence="2">The sequence shown here is derived from an EMBL/GenBank/DDBJ whole genome shotgun (WGS) entry which is preliminary data.</text>
</comment>
<dbReference type="InterPro" id="IPR012132">
    <property type="entry name" value="GMC_OxRdtase"/>
</dbReference>
<feature type="non-terminal residue" evidence="2">
    <location>
        <position position="104"/>
    </location>
</feature>
<dbReference type="GO" id="GO:0016491">
    <property type="term" value="F:oxidoreductase activity"/>
    <property type="evidence" value="ECO:0007669"/>
    <property type="project" value="TreeGrafter"/>
</dbReference>
<dbReference type="Gene3D" id="3.50.50.60">
    <property type="entry name" value="FAD/NAD(P)-binding domain"/>
    <property type="match status" value="1"/>
</dbReference>
<dbReference type="OrthoDB" id="269227at2759"/>
<dbReference type="AlphaFoldDB" id="A0A8S3A0N7"/>
<evidence type="ECO:0000256" key="1">
    <source>
        <dbReference type="ARBA" id="ARBA00010790"/>
    </source>
</evidence>
<dbReference type="EMBL" id="CAJOBC010157283">
    <property type="protein sequence ID" value="CAF4689219.1"/>
    <property type="molecule type" value="Genomic_DNA"/>
</dbReference>
<accession>A0A8S3A0N7</accession>
<dbReference type="GO" id="GO:0050660">
    <property type="term" value="F:flavin adenine dinucleotide binding"/>
    <property type="evidence" value="ECO:0007669"/>
    <property type="project" value="InterPro"/>
</dbReference>
<feature type="non-terminal residue" evidence="2">
    <location>
        <position position="1"/>
    </location>
</feature>
<comment type="similarity">
    <text evidence="1">Belongs to the GMC oxidoreductase family.</text>
</comment>
<dbReference type="Proteomes" id="UP000681722">
    <property type="component" value="Unassembled WGS sequence"/>
</dbReference>
<dbReference type="PANTHER" id="PTHR11552">
    <property type="entry name" value="GLUCOSE-METHANOL-CHOLINE GMC OXIDOREDUCTASE"/>
    <property type="match status" value="1"/>
</dbReference>
<proteinExistence type="inferred from homology"/>
<sequence length="104" mass="11083">ICGGGTAGCIVARRLAENPNVTVCLIEAGPSDEGNDGVTNVRKWASLLGTELDYKYAIEEQLYGNSEIIHSRAKILGGCSSHNTVIAFIAPAENLDQWEQLGAH</sequence>
<dbReference type="SUPFAM" id="SSF51905">
    <property type="entry name" value="FAD/NAD(P)-binding domain"/>
    <property type="match status" value="1"/>
</dbReference>
<protein>
    <recommendedName>
        <fullName evidence="4">Glucose-methanol-choline oxidoreductase N-terminal domain-containing protein</fullName>
    </recommendedName>
</protein>
<evidence type="ECO:0008006" key="4">
    <source>
        <dbReference type="Google" id="ProtNLM"/>
    </source>
</evidence>
<dbReference type="PANTHER" id="PTHR11552:SF152">
    <property type="entry name" value="OXIDASE (CODA), PUTATIVE (AFU_ORTHOLOGUE AFUA_8G04090)-RELATED"/>
    <property type="match status" value="1"/>
</dbReference>
<evidence type="ECO:0000313" key="2">
    <source>
        <dbReference type="EMBL" id="CAF4689219.1"/>
    </source>
</evidence>
<organism evidence="2 3">
    <name type="scientific">Didymodactylos carnosus</name>
    <dbReference type="NCBI Taxonomy" id="1234261"/>
    <lineage>
        <taxon>Eukaryota</taxon>
        <taxon>Metazoa</taxon>
        <taxon>Spiralia</taxon>
        <taxon>Gnathifera</taxon>
        <taxon>Rotifera</taxon>
        <taxon>Eurotatoria</taxon>
        <taxon>Bdelloidea</taxon>
        <taxon>Philodinida</taxon>
        <taxon>Philodinidae</taxon>
        <taxon>Didymodactylos</taxon>
    </lineage>
</organism>
<reference evidence="2" key="1">
    <citation type="submission" date="2021-02" db="EMBL/GenBank/DDBJ databases">
        <authorList>
            <person name="Nowell W R."/>
        </authorList>
    </citation>
    <scope>NUCLEOTIDE SEQUENCE</scope>
</reference>
<dbReference type="InterPro" id="IPR036188">
    <property type="entry name" value="FAD/NAD-bd_sf"/>
</dbReference>
<evidence type="ECO:0000313" key="3">
    <source>
        <dbReference type="Proteomes" id="UP000681722"/>
    </source>
</evidence>
<gene>
    <name evidence="2" type="ORF">SRO942_LOCUS51215</name>
</gene>
<name>A0A8S3A0N7_9BILA</name>